<comment type="pathway">
    <text evidence="2">Amino-acid biosynthesis; L-histidine biosynthesis; L-histidine from 5-phospho-alpha-D-ribose 1-diphosphate: step 7/9.</text>
</comment>
<keyword evidence="8 14" id="KW-0808">Transferase</keyword>
<dbReference type="PROSITE" id="PS00599">
    <property type="entry name" value="AA_TRANSFER_CLASS_2"/>
    <property type="match status" value="1"/>
</dbReference>
<evidence type="ECO:0000256" key="3">
    <source>
        <dbReference type="ARBA" id="ARBA00007970"/>
    </source>
</evidence>
<dbReference type="Gene3D" id="3.40.640.10">
    <property type="entry name" value="Type I PLP-dependent aspartate aminotransferase-like (Major domain)"/>
    <property type="match status" value="1"/>
</dbReference>
<dbReference type="InterPro" id="IPR015424">
    <property type="entry name" value="PyrdxlP-dep_Trfase"/>
</dbReference>
<dbReference type="PANTHER" id="PTHR42885:SF2">
    <property type="entry name" value="HISTIDINOL-PHOSPHATE AMINOTRANSFERASE"/>
    <property type="match status" value="1"/>
</dbReference>
<evidence type="ECO:0000256" key="5">
    <source>
        <dbReference type="ARBA" id="ARBA00012748"/>
    </source>
</evidence>
<comment type="cofactor">
    <cofactor evidence="1 12">
        <name>pyridoxal 5'-phosphate</name>
        <dbReference type="ChEBI" id="CHEBI:597326"/>
    </cofactor>
</comment>
<comment type="caution">
    <text evidence="14">The sequence shown here is derived from an EMBL/GenBank/DDBJ whole genome shotgun (WGS) entry which is preliminary data.</text>
</comment>
<evidence type="ECO:0000256" key="2">
    <source>
        <dbReference type="ARBA" id="ARBA00005011"/>
    </source>
</evidence>
<dbReference type="Gene3D" id="3.90.1150.10">
    <property type="entry name" value="Aspartate Aminotransferase, domain 1"/>
    <property type="match status" value="1"/>
</dbReference>
<dbReference type="EMBL" id="JBHRYN010000007">
    <property type="protein sequence ID" value="MFC3700942.1"/>
    <property type="molecule type" value="Genomic_DNA"/>
</dbReference>
<dbReference type="Pfam" id="PF00155">
    <property type="entry name" value="Aminotran_1_2"/>
    <property type="match status" value="1"/>
</dbReference>
<dbReference type="InterPro" id="IPR015421">
    <property type="entry name" value="PyrdxlP-dep_Trfase_major"/>
</dbReference>
<dbReference type="SUPFAM" id="SSF53383">
    <property type="entry name" value="PLP-dependent transferases"/>
    <property type="match status" value="1"/>
</dbReference>
<evidence type="ECO:0000256" key="4">
    <source>
        <dbReference type="ARBA" id="ARBA00011738"/>
    </source>
</evidence>
<dbReference type="InterPro" id="IPR005861">
    <property type="entry name" value="HisP_aminotrans"/>
</dbReference>
<dbReference type="GO" id="GO:0004400">
    <property type="term" value="F:histidinol-phosphate transaminase activity"/>
    <property type="evidence" value="ECO:0007669"/>
    <property type="project" value="UniProtKB-EC"/>
</dbReference>
<keyword evidence="15" id="KW-1185">Reference proteome</keyword>
<keyword evidence="7" id="KW-0028">Amino-acid biosynthesis</keyword>
<evidence type="ECO:0000256" key="12">
    <source>
        <dbReference type="RuleBase" id="RU003693"/>
    </source>
</evidence>
<keyword evidence="10" id="KW-0368">Histidine biosynthesis</keyword>
<dbReference type="CDD" id="cd00609">
    <property type="entry name" value="AAT_like"/>
    <property type="match status" value="1"/>
</dbReference>
<gene>
    <name evidence="14" type="primary">hisC</name>
    <name evidence="14" type="ORF">ACFOND_04745</name>
</gene>
<comment type="similarity">
    <text evidence="3">Belongs to the class-II pyridoxal-phosphate-dependent aminotransferase family. Histidinol-phosphate aminotransferase subfamily.</text>
</comment>
<evidence type="ECO:0000259" key="13">
    <source>
        <dbReference type="Pfam" id="PF00155"/>
    </source>
</evidence>
<evidence type="ECO:0000313" key="15">
    <source>
        <dbReference type="Proteomes" id="UP001595710"/>
    </source>
</evidence>
<reference evidence="15" key="1">
    <citation type="journal article" date="2019" name="Int. J. Syst. Evol. Microbiol.">
        <title>The Global Catalogue of Microorganisms (GCM) 10K type strain sequencing project: providing services to taxonomists for standard genome sequencing and annotation.</title>
        <authorList>
            <consortium name="The Broad Institute Genomics Platform"/>
            <consortium name="The Broad Institute Genome Sequencing Center for Infectious Disease"/>
            <person name="Wu L."/>
            <person name="Ma J."/>
        </authorList>
    </citation>
    <scope>NUCLEOTIDE SEQUENCE [LARGE SCALE GENOMIC DNA]</scope>
    <source>
        <strain evidence="15">CECT 8288</strain>
    </source>
</reference>
<evidence type="ECO:0000256" key="11">
    <source>
        <dbReference type="ARBA" id="ARBA00047481"/>
    </source>
</evidence>
<keyword evidence="6 14" id="KW-0032">Aminotransferase</keyword>
<evidence type="ECO:0000256" key="9">
    <source>
        <dbReference type="ARBA" id="ARBA00022898"/>
    </source>
</evidence>
<feature type="domain" description="Aminotransferase class I/classII large" evidence="13">
    <location>
        <begin position="47"/>
        <end position="346"/>
    </location>
</feature>
<dbReference type="Proteomes" id="UP001595710">
    <property type="component" value="Unassembled WGS sequence"/>
</dbReference>
<sequence>MNNLVEQLLPEAIKNLIPYQSARRIGAKGHLYLNANELEQPLATEPSFAPLNRYPDFKPQQLADAYQAFSGTDADCIAVRGADEGIELLVRTFCAPGDDHIIVCPPTYGMYEICATATNVGVHKAALTDSFQLDLATIDQQLPSSKLIFICSPNNPTGNLINLDDIQFLLEHTRQSHIVVVDEAYIEYSEQDSVLPLLDQYPNLVVIRTLSKAFGLAAARVGFVLGHCTVIDALRKLIAPYPIPDPCADIAIAALKPKNTEIMRQGVANLNRIKVSFCEQLIQTGLIEALYPSATNFVLVRFKPNINPFDLLIAQGIVTRNQSHEPALQDCVRITIGSEKSMAEILLALNNKVRDAV</sequence>
<dbReference type="PANTHER" id="PTHR42885">
    <property type="entry name" value="HISTIDINOL-PHOSPHATE AMINOTRANSFERASE-RELATED"/>
    <property type="match status" value="1"/>
</dbReference>
<evidence type="ECO:0000256" key="10">
    <source>
        <dbReference type="ARBA" id="ARBA00023102"/>
    </source>
</evidence>
<evidence type="ECO:0000256" key="8">
    <source>
        <dbReference type="ARBA" id="ARBA00022679"/>
    </source>
</evidence>
<dbReference type="InterPro" id="IPR015422">
    <property type="entry name" value="PyrdxlP-dep_Trfase_small"/>
</dbReference>
<evidence type="ECO:0000256" key="1">
    <source>
        <dbReference type="ARBA" id="ARBA00001933"/>
    </source>
</evidence>
<name>A0ABV7WPS2_9GAMM</name>
<accession>A0ABV7WPS2</accession>
<protein>
    <recommendedName>
        <fullName evidence="5">histidinol-phosphate transaminase</fullName>
        <ecNumber evidence="5">2.6.1.9</ecNumber>
    </recommendedName>
</protein>
<evidence type="ECO:0000256" key="6">
    <source>
        <dbReference type="ARBA" id="ARBA00022576"/>
    </source>
</evidence>
<dbReference type="InterPro" id="IPR001917">
    <property type="entry name" value="Aminotrans_II_pyridoxalP_BS"/>
</dbReference>
<dbReference type="RefSeq" id="WP_290280362.1">
    <property type="nucleotide sequence ID" value="NZ_JAUFQI010000001.1"/>
</dbReference>
<comment type="catalytic activity">
    <reaction evidence="11">
        <text>L-histidinol phosphate + 2-oxoglutarate = 3-(imidazol-4-yl)-2-oxopropyl phosphate + L-glutamate</text>
        <dbReference type="Rhea" id="RHEA:23744"/>
        <dbReference type="ChEBI" id="CHEBI:16810"/>
        <dbReference type="ChEBI" id="CHEBI:29985"/>
        <dbReference type="ChEBI" id="CHEBI:57766"/>
        <dbReference type="ChEBI" id="CHEBI:57980"/>
        <dbReference type="EC" id="2.6.1.9"/>
    </reaction>
</comment>
<evidence type="ECO:0000256" key="7">
    <source>
        <dbReference type="ARBA" id="ARBA00022605"/>
    </source>
</evidence>
<dbReference type="InterPro" id="IPR004839">
    <property type="entry name" value="Aminotransferase_I/II_large"/>
</dbReference>
<evidence type="ECO:0000313" key="14">
    <source>
        <dbReference type="EMBL" id="MFC3700942.1"/>
    </source>
</evidence>
<dbReference type="NCBIfam" id="TIGR01141">
    <property type="entry name" value="hisC"/>
    <property type="match status" value="1"/>
</dbReference>
<keyword evidence="9 12" id="KW-0663">Pyridoxal phosphate</keyword>
<proteinExistence type="inferred from homology"/>
<dbReference type="EC" id="2.6.1.9" evidence="5"/>
<organism evidence="14 15">
    <name type="scientific">Reinekea marina</name>
    <dbReference type="NCBI Taxonomy" id="1310421"/>
    <lineage>
        <taxon>Bacteria</taxon>
        <taxon>Pseudomonadati</taxon>
        <taxon>Pseudomonadota</taxon>
        <taxon>Gammaproteobacteria</taxon>
        <taxon>Oceanospirillales</taxon>
        <taxon>Saccharospirillaceae</taxon>
        <taxon>Reinekea</taxon>
    </lineage>
</organism>
<comment type="subunit">
    <text evidence="4">Homodimer.</text>
</comment>